<name>A0AAW4VZD2_9FIRM</name>
<feature type="non-terminal residue" evidence="1">
    <location>
        <position position="77"/>
    </location>
</feature>
<dbReference type="EMBL" id="JAJDKZ010000134">
    <property type="protein sequence ID" value="MCB8611550.1"/>
    <property type="molecule type" value="Genomic_DNA"/>
</dbReference>
<dbReference type="Proteomes" id="UP001198439">
    <property type="component" value="Unassembled WGS sequence"/>
</dbReference>
<reference evidence="1" key="1">
    <citation type="submission" date="2021-10" db="EMBL/GenBank/DDBJ databases">
        <title>Collection of gut derived symbiotic bacterial strains cultured from healthy donors.</title>
        <authorList>
            <person name="Lin H."/>
            <person name="Littmann E."/>
            <person name="Kohout C."/>
            <person name="Pamer E.G."/>
        </authorList>
    </citation>
    <scope>NUCLEOTIDE SEQUENCE</scope>
    <source>
        <strain evidence="1">DFI.4.48</strain>
    </source>
</reference>
<proteinExistence type="predicted"/>
<accession>A0AAW4VZD2</accession>
<organism evidence="1 2">
    <name type="scientific">Faecalibacillus faecis</name>
    <dbReference type="NCBI Taxonomy" id="1982628"/>
    <lineage>
        <taxon>Bacteria</taxon>
        <taxon>Bacillati</taxon>
        <taxon>Bacillota</taxon>
        <taxon>Erysipelotrichia</taxon>
        <taxon>Erysipelotrichales</taxon>
        <taxon>Coprobacillaceae</taxon>
        <taxon>Faecalibacillus</taxon>
    </lineage>
</organism>
<protein>
    <submittedName>
        <fullName evidence="1">Uncharacterized protein</fullName>
    </submittedName>
</protein>
<dbReference type="AlphaFoldDB" id="A0AAW4VZD2"/>
<dbReference type="RefSeq" id="WP_227280137.1">
    <property type="nucleotide sequence ID" value="NZ_JAJDKR010000099.1"/>
</dbReference>
<gene>
    <name evidence="1" type="ORF">LJD69_13235</name>
</gene>
<evidence type="ECO:0000313" key="1">
    <source>
        <dbReference type="EMBL" id="MCB8611550.1"/>
    </source>
</evidence>
<evidence type="ECO:0000313" key="2">
    <source>
        <dbReference type="Proteomes" id="UP001198439"/>
    </source>
</evidence>
<comment type="caution">
    <text evidence="1">The sequence shown here is derived from an EMBL/GenBank/DDBJ whole genome shotgun (WGS) entry which is preliminary data.</text>
</comment>
<sequence length="77" mass="9217">MNRYKTTEQNISGTTIEKLENYDKGEQIMIYLNKNHDIENKYDRVDWVLTPLVVFFNNTLDLLGKKNIEHVRNLMNE</sequence>